<dbReference type="EMBL" id="BT127181">
    <property type="protein sequence ID" value="AEE62143.1"/>
    <property type="molecule type" value="mRNA"/>
</dbReference>
<evidence type="ECO:0000313" key="6">
    <source>
        <dbReference type="EMBL" id="AEE62143.1"/>
    </source>
</evidence>
<feature type="repeat" description="WD" evidence="5">
    <location>
        <begin position="51"/>
        <end position="90"/>
    </location>
</feature>
<sequence length="296" mass="32108">MTLTVACRAGDSDKHDRDVTALAFYKGKLYSGGDNGKIKVWTADLLKLGEVQAHSAPVYSISASDDGLYSSSSDGSVKLFDLNTLAENQVLRQGENAEYWRVQCVNGNLYVGDNEGNVLVFKNKLFYGLVNVAEPVKDLQVVEPYVLTVQDTDLVITEFKLEGENIQWATDTTIAGRAPVTLIGTKLFAFIDRDGKEIILHSADKSTGFKQITKIVHGSEDNRVINALAGVEWGNDQLLFSGGWDKVLRKWKVTNVGLSDEGSVNVDIVINAVATGETSSIYAGGSDGHIVRVDSS</sequence>
<keyword evidence="4" id="KW-0539">Nucleus</keyword>
<dbReference type="OrthoDB" id="6262491at2759"/>
<dbReference type="HOGENOM" id="CLU_077785_0_0_1"/>
<evidence type="ECO:0000256" key="5">
    <source>
        <dbReference type="PROSITE-ProRule" id="PRU00221"/>
    </source>
</evidence>
<dbReference type="AlphaFoldDB" id="J3JVB4"/>
<dbReference type="PANTHER" id="PTHR19848">
    <property type="entry name" value="WD40 REPEAT PROTEIN"/>
    <property type="match status" value="1"/>
</dbReference>
<dbReference type="InterPro" id="IPR001680">
    <property type="entry name" value="WD40_rpt"/>
</dbReference>
<evidence type="ECO:0000256" key="4">
    <source>
        <dbReference type="ARBA" id="ARBA00023242"/>
    </source>
</evidence>
<evidence type="ECO:0000256" key="1">
    <source>
        <dbReference type="ARBA" id="ARBA00004123"/>
    </source>
</evidence>
<accession>J3JVB4</accession>
<dbReference type="Gene3D" id="2.130.10.10">
    <property type="entry name" value="YVTN repeat-like/Quinoprotein amine dehydrogenase"/>
    <property type="match status" value="1"/>
</dbReference>
<dbReference type="PROSITE" id="PS50082">
    <property type="entry name" value="WD_REPEATS_2"/>
    <property type="match status" value="1"/>
</dbReference>
<protein>
    <submittedName>
        <fullName evidence="6">Uncharacterized protein</fullName>
    </submittedName>
</protein>
<evidence type="ECO:0000256" key="2">
    <source>
        <dbReference type="ARBA" id="ARBA00022574"/>
    </source>
</evidence>
<proteinExistence type="evidence at transcript level"/>
<keyword evidence="2 5" id="KW-0853">WD repeat</keyword>
<dbReference type="InterPro" id="IPR036322">
    <property type="entry name" value="WD40_repeat_dom_sf"/>
</dbReference>
<name>J3JVB4_DENPD</name>
<comment type="subcellular location">
    <subcellularLocation>
        <location evidence="1">Nucleus</location>
    </subcellularLocation>
</comment>
<dbReference type="Pfam" id="PF00400">
    <property type="entry name" value="WD40"/>
    <property type="match status" value="2"/>
</dbReference>
<keyword evidence="3" id="KW-0677">Repeat</keyword>
<reference evidence="6" key="1">
    <citation type="journal article" date="2012" name="Insect Biochem. Mol. Biol.">
        <title>Transcriptome and full-length cDNA resources for the mountain pine beetle, Dendroctonus ponderosae Hopkins, a major insect pest of pine forests.</title>
        <authorList>
            <person name="Keeling C.I."/>
            <person name="Henderson H."/>
            <person name="Li M."/>
            <person name="Yuen M."/>
            <person name="Clark E.L."/>
            <person name="Fraser J.D."/>
            <person name="Huber D.P."/>
            <person name="Liao N.Y."/>
            <person name="Roderick Docking T."/>
            <person name="Birol I."/>
            <person name="Chan S.K."/>
            <person name="Taylor G.A."/>
            <person name="Palmquist D."/>
            <person name="Jones S.J."/>
            <person name="Bohlmann J."/>
        </authorList>
    </citation>
    <scope>NUCLEOTIDE SEQUENCE</scope>
    <source>
        <tissue evidence="6">Whole larvae</tissue>
    </source>
</reference>
<dbReference type="InterPro" id="IPR015943">
    <property type="entry name" value="WD40/YVTN_repeat-like_dom_sf"/>
</dbReference>
<dbReference type="SUPFAM" id="SSF50978">
    <property type="entry name" value="WD40 repeat-like"/>
    <property type="match status" value="1"/>
</dbReference>
<organism evidence="6">
    <name type="scientific">Dendroctonus ponderosae</name>
    <name type="common">Mountain pine beetle</name>
    <dbReference type="NCBI Taxonomy" id="77166"/>
    <lineage>
        <taxon>Eukaryota</taxon>
        <taxon>Metazoa</taxon>
        <taxon>Ecdysozoa</taxon>
        <taxon>Arthropoda</taxon>
        <taxon>Hexapoda</taxon>
        <taxon>Insecta</taxon>
        <taxon>Pterygota</taxon>
        <taxon>Neoptera</taxon>
        <taxon>Endopterygota</taxon>
        <taxon>Coleoptera</taxon>
        <taxon>Polyphaga</taxon>
        <taxon>Cucujiformia</taxon>
        <taxon>Curculionidae</taxon>
        <taxon>Scolytinae</taxon>
        <taxon>Dendroctonus</taxon>
    </lineage>
</organism>
<evidence type="ECO:0000256" key="3">
    <source>
        <dbReference type="ARBA" id="ARBA00022737"/>
    </source>
</evidence>
<dbReference type="GO" id="GO:0000027">
    <property type="term" value="P:ribosomal large subunit assembly"/>
    <property type="evidence" value="ECO:0007669"/>
    <property type="project" value="TreeGrafter"/>
</dbReference>
<dbReference type="SMART" id="SM00320">
    <property type="entry name" value="WD40"/>
    <property type="match status" value="3"/>
</dbReference>
<dbReference type="PANTHER" id="PTHR19848:SF0">
    <property type="entry name" value="NOTCHLESS PROTEIN HOMOLOG 1"/>
    <property type="match status" value="1"/>
</dbReference>
<dbReference type="GO" id="GO:0005730">
    <property type="term" value="C:nucleolus"/>
    <property type="evidence" value="ECO:0007669"/>
    <property type="project" value="TreeGrafter"/>
</dbReference>